<comment type="caution">
    <text evidence="1">The sequence shown here is derived from an EMBL/GenBank/DDBJ whole genome shotgun (WGS) entry which is preliminary data.</text>
</comment>
<name>A0ABQ3AKB5_9ACTN</name>
<gene>
    <name evidence="1" type="ORF">GCM10010326_56680</name>
</gene>
<keyword evidence="2" id="KW-1185">Reference proteome</keyword>
<dbReference type="InterPro" id="IPR021957">
    <property type="entry name" value="DUF3574"/>
</dbReference>
<protein>
    <recommendedName>
        <fullName evidence="3">DUF3574 domain-containing protein</fullName>
    </recommendedName>
</protein>
<sequence length="158" mass="17241">MLHIRVSTPAAAALVAVALLFTTGGQVSEVAYGRTVTQAETAGAATTTGSPYLATHLYFGTGRHNGEPPITDDQFMKFVADVITPRFPSGLTIQQGRGQWRDKTGSINKEISYELTVLYPAGEARRHNPDIEYIRRLYCSMYGLESVGRADVRAQADF</sequence>
<accession>A0ABQ3AKB5</accession>
<dbReference type="GeneID" id="96293587"/>
<dbReference type="Pfam" id="PF12098">
    <property type="entry name" value="DUF3574"/>
    <property type="match status" value="1"/>
</dbReference>
<evidence type="ECO:0000313" key="1">
    <source>
        <dbReference type="EMBL" id="GGY54880.1"/>
    </source>
</evidence>
<proteinExistence type="predicted"/>
<dbReference type="Proteomes" id="UP000600946">
    <property type="component" value="Unassembled WGS sequence"/>
</dbReference>
<dbReference type="EMBL" id="BMUU01000011">
    <property type="protein sequence ID" value="GGY54880.1"/>
    <property type="molecule type" value="Genomic_DNA"/>
</dbReference>
<reference evidence="2" key="1">
    <citation type="journal article" date="2019" name="Int. J. Syst. Evol. Microbiol.">
        <title>The Global Catalogue of Microorganisms (GCM) 10K type strain sequencing project: providing services to taxonomists for standard genome sequencing and annotation.</title>
        <authorList>
            <consortium name="The Broad Institute Genomics Platform"/>
            <consortium name="The Broad Institute Genome Sequencing Center for Infectious Disease"/>
            <person name="Wu L."/>
            <person name="Ma J."/>
        </authorList>
    </citation>
    <scope>NUCLEOTIDE SEQUENCE [LARGE SCALE GENOMIC DNA]</scope>
    <source>
        <strain evidence="2">JCM 4594</strain>
    </source>
</reference>
<organism evidence="1 2">
    <name type="scientific">Streptomyces xanthochromogenes</name>
    <dbReference type="NCBI Taxonomy" id="67384"/>
    <lineage>
        <taxon>Bacteria</taxon>
        <taxon>Bacillati</taxon>
        <taxon>Actinomycetota</taxon>
        <taxon>Actinomycetes</taxon>
        <taxon>Kitasatosporales</taxon>
        <taxon>Streptomycetaceae</taxon>
        <taxon>Streptomyces</taxon>
    </lineage>
</organism>
<evidence type="ECO:0008006" key="3">
    <source>
        <dbReference type="Google" id="ProtNLM"/>
    </source>
</evidence>
<dbReference type="RefSeq" id="WP_161246995.1">
    <property type="nucleotide sequence ID" value="NZ_BMUU01000011.1"/>
</dbReference>
<evidence type="ECO:0000313" key="2">
    <source>
        <dbReference type="Proteomes" id="UP000600946"/>
    </source>
</evidence>